<evidence type="ECO:0000313" key="3">
    <source>
        <dbReference type="EMBL" id="RCS70149.1"/>
    </source>
</evidence>
<reference evidence="3 4" key="1">
    <citation type="journal article" date="2017" name="Elife">
        <title>Extensive horizontal gene transfer in cheese-associated bacteria.</title>
        <authorList>
            <person name="Bonham K.S."/>
            <person name="Wolfe B.E."/>
            <person name="Dutton R.J."/>
        </authorList>
    </citation>
    <scope>NUCLEOTIDE SEQUENCE [LARGE SCALE GENOMIC DNA]</scope>
    <source>
        <strain evidence="3 4">JB196</strain>
    </source>
</reference>
<dbReference type="SUPFAM" id="SSF47413">
    <property type="entry name" value="lambda repressor-like DNA-binding domains"/>
    <property type="match status" value="1"/>
</dbReference>
<dbReference type="CDD" id="cd06529">
    <property type="entry name" value="S24_LexA-like"/>
    <property type="match status" value="1"/>
</dbReference>
<dbReference type="GO" id="GO:0003677">
    <property type="term" value="F:DNA binding"/>
    <property type="evidence" value="ECO:0007669"/>
    <property type="project" value="UniProtKB-KW"/>
</dbReference>
<dbReference type="InterPro" id="IPR036286">
    <property type="entry name" value="LexA/Signal_pep-like_sf"/>
</dbReference>
<dbReference type="AlphaFoldDB" id="A0A368LHB6"/>
<dbReference type="Pfam" id="PF01381">
    <property type="entry name" value="HTH_3"/>
    <property type="match status" value="1"/>
</dbReference>
<dbReference type="GO" id="GO:0005829">
    <property type="term" value="C:cytosol"/>
    <property type="evidence" value="ECO:0007669"/>
    <property type="project" value="TreeGrafter"/>
</dbReference>
<dbReference type="RefSeq" id="WP_086959666.1">
    <property type="nucleotide sequence ID" value="NZ_FUKS01000013.1"/>
</dbReference>
<dbReference type="GO" id="GO:0003700">
    <property type="term" value="F:DNA-binding transcription factor activity"/>
    <property type="evidence" value="ECO:0007669"/>
    <property type="project" value="TreeGrafter"/>
</dbReference>
<feature type="domain" description="HTH cro/C1-type" evidence="2">
    <location>
        <begin position="8"/>
        <end position="62"/>
    </location>
</feature>
<dbReference type="SMART" id="SM00530">
    <property type="entry name" value="HTH_XRE"/>
    <property type="match status" value="1"/>
</dbReference>
<comment type="caution">
    <text evidence="3">The sequence shown here is derived from an EMBL/GenBank/DDBJ whole genome shotgun (WGS) entry which is preliminary data.</text>
</comment>
<dbReference type="Proteomes" id="UP000252479">
    <property type="component" value="Unassembled WGS sequence"/>
</dbReference>
<dbReference type="CDD" id="cd00093">
    <property type="entry name" value="HTH_XRE"/>
    <property type="match status" value="1"/>
</dbReference>
<gene>
    <name evidence="3" type="ORF">CIK83_11835</name>
</gene>
<protein>
    <submittedName>
        <fullName evidence="3">Helix-turn-helix domain-containing protein</fullName>
    </submittedName>
</protein>
<evidence type="ECO:0000259" key="2">
    <source>
        <dbReference type="PROSITE" id="PS50943"/>
    </source>
</evidence>
<evidence type="ECO:0000256" key="1">
    <source>
        <dbReference type="ARBA" id="ARBA00023125"/>
    </source>
</evidence>
<dbReference type="SUPFAM" id="SSF51306">
    <property type="entry name" value="LexA/Signal peptidase"/>
    <property type="match status" value="1"/>
</dbReference>
<dbReference type="InterPro" id="IPR015927">
    <property type="entry name" value="Peptidase_S24_S26A/B/C"/>
</dbReference>
<dbReference type="PANTHER" id="PTHR46797:SF1">
    <property type="entry name" value="METHYLPHOSPHONATE SYNTHASE"/>
    <property type="match status" value="1"/>
</dbReference>
<dbReference type="Gene3D" id="2.10.109.10">
    <property type="entry name" value="Umud Fragment, subunit A"/>
    <property type="match status" value="1"/>
</dbReference>
<keyword evidence="1" id="KW-0238">DNA-binding</keyword>
<dbReference type="InterPro" id="IPR010982">
    <property type="entry name" value="Lambda_DNA-bd_dom_sf"/>
</dbReference>
<accession>A0A368LHB6</accession>
<dbReference type="InterPro" id="IPR001387">
    <property type="entry name" value="Cro/C1-type_HTH"/>
</dbReference>
<dbReference type="GeneID" id="303189611"/>
<dbReference type="InterPro" id="IPR050807">
    <property type="entry name" value="TransReg_Diox_bact_type"/>
</dbReference>
<dbReference type="PROSITE" id="PS50943">
    <property type="entry name" value="HTH_CROC1"/>
    <property type="match status" value="1"/>
</dbReference>
<dbReference type="InterPro" id="IPR039418">
    <property type="entry name" value="LexA-like"/>
</dbReference>
<dbReference type="EMBL" id="QPGL01000002">
    <property type="protein sequence ID" value="RCS70149.1"/>
    <property type="molecule type" value="Genomic_DNA"/>
</dbReference>
<dbReference type="Gene3D" id="1.10.260.40">
    <property type="entry name" value="lambda repressor-like DNA-binding domains"/>
    <property type="match status" value="1"/>
</dbReference>
<proteinExistence type="predicted"/>
<evidence type="ECO:0000313" key="4">
    <source>
        <dbReference type="Proteomes" id="UP000252479"/>
    </source>
</evidence>
<sequence>MKTLGSKILSRRKELKITQKKLAEKVGVSHVTISQWEKEDTAPKGANLMKLAEALSVTPSYLLDDGVSNVRKLDIQPASYRGEYPILGKVSAGKFKDAVQTFDLEYLPTSVKCSDDSYWLIVDGHSMTAPQGSGVSFLEGMYILVDPDREYLNTNYVVAYCEDKHLATFKKISIEPEGIFLVPLNPDPTYKRINIADEFCEVAGVVVDAKWKLF</sequence>
<organism evidence="3 4">
    <name type="scientific">Vibrio casei</name>
    <dbReference type="NCBI Taxonomy" id="673372"/>
    <lineage>
        <taxon>Bacteria</taxon>
        <taxon>Pseudomonadati</taxon>
        <taxon>Pseudomonadota</taxon>
        <taxon>Gammaproteobacteria</taxon>
        <taxon>Vibrionales</taxon>
        <taxon>Vibrionaceae</taxon>
        <taxon>Vibrio</taxon>
    </lineage>
</organism>
<dbReference type="Pfam" id="PF00717">
    <property type="entry name" value="Peptidase_S24"/>
    <property type="match status" value="1"/>
</dbReference>
<dbReference type="PANTHER" id="PTHR46797">
    <property type="entry name" value="HTH-TYPE TRANSCRIPTIONAL REGULATOR"/>
    <property type="match status" value="1"/>
</dbReference>
<name>A0A368LHB6_9VIBR</name>
<keyword evidence="4" id="KW-1185">Reference proteome</keyword>